<dbReference type="PANTHER" id="PTHR38440:SF1">
    <property type="entry name" value="UPF0398 PROTEIN SPR0331"/>
    <property type="match status" value="1"/>
</dbReference>
<dbReference type="InterPro" id="IPR010697">
    <property type="entry name" value="YspA"/>
</dbReference>
<reference evidence="1" key="2">
    <citation type="journal article" date="2021" name="PeerJ">
        <title>Extensive microbial diversity within the chicken gut microbiome revealed by metagenomics and culture.</title>
        <authorList>
            <person name="Gilroy R."/>
            <person name="Ravi A."/>
            <person name="Getino M."/>
            <person name="Pursley I."/>
            <person name="Horton D.L."/>
            <person name="Alikhan N.F."/>
            <person name="Baker D."/>
            <person name="Gharbi K."/>
            <person name="Hall N."/>
            <person name="Watson M."/>
            <person name="Adriaenssens E.M."/>
            <person name="Foster-Nyarko E."/>
            <person name="Jarju S."/>
            <person name="Secka A."/>
            <person name="Antonio M."/>
            <person name="Oren A."/>
            <person name="Chaudhuri R.R."/>
            <person name="La Ragione R."/>
            <person name="Hildebrand F."/>
            <person name="Pallen M.J."/>
        </authorList>
    </citation>
    <scope>NUCLEOTIDE SEQUENCE</scope>
    <source>
        <strain evidence="1">CHK33-4379</strain>
    </source>
</reference>
<dbReference type="Gene3D" id="3.40.50.450">
    <property type="match status" value="1"/>
</dbReference>
<dbReference type="Proteomes" id="UP000824136">
    <property type="component" value="Unassembled WGS sequence"/>
</dbReference>
<dbReference type="Pfam" id="PF06908">
    <property type="entry name" value="YpsA"/>
    <property type="match status" value="1"/>
</dbReference>
<evidence type="ECO:0000313" key="1">
    <source>
        <dbReference type="EMBL" id="HIT58106.1"/>
    </source>
</evidence>
<comment type="caution">
    <text evidence="1">The sequence shown here is derived from an EMBL/GenBank/DDBJ whole genome shotgun (WGS) entry which is preliminary data.</text>
</comment>
<name>A0A9D1GRY4_9FIRM</name>
<dbReference type="EMBL" id="DVLL01000001">
    <property type="protein sequence ID" value="HIT58106.1"/>
    <property type="molecule type" value="Genomic_DNA"/>
</dbReference>
<accession>A0A9D1GRY4</accession>
<dbReference type="PANTHER" id="PTHR38440">
    <property type="entry name" value="UPF0398 PROTEIN YPSA"/>
    <property type="match status" value="1"/>
</dbReference>
<sequence length="157" mass="17993">MKNRTVCFTGHRKIPQERMTALARRLKEILIELIDNEYIYFGTGGALGFDTLVAQTVLDLKSDYPQIKLILVLPCLSQTNGWNSRDIEIYEVIKRQADKVVYTSQEYSRGCMHKRNRHLVDNSSVCVCYLTQNIGGTAYTVEYAKRKKLLVINAAEK</sequence>
<dbReference type="AlphaFoldDB" id="A0A9D1GRY4"/>
<reference evidence="1" key="1">
    <citation type="submission" date="2020-10" db="EMBL/GenBank/DDBJ databases">
        <authorList>
            <person name="Gilroy R."/>
        </authorList>
    </citation>
    <scope>NUCLEOTIDE SEQUENCE</scope>
    <source>
        <strain evidence="1">CHK33-4379</strain>
    </source>
</reference>
<proteinExistence type="predicted"/>
<protein>
    <submittedName>
        <fullName evidence="1">DUF1273 family protein</fullName>
    </submittedName>
</protein>
<dbReference type="SUPFAM" id="SSF102405">
    <property type="entry name" value="MCP/YpsA-like"/>
    <property type="match status" value="1"/>
</dbReference>
<organism evidence="1 2">
    <name type="scientific">Candidatus Faeciplasma pullistercoris</name>
    <dbReference type="NCBI Taxonomy" id="2840800"/>
    <lineage>
        <taxon>Bacteria</taxon>
        <taxon>Bacillati</taxon>
        <taxon>Bacillota</taxon>
        <taxon>Clostridia</taxon>
        <taxon>Eubacteriales</taxon>
        <taxon>Oscillospiraceae</taxon>
        <taxon>Oscillospiraceae incertae sedis</taxon>
        <taxon>Candidatus Faeciplasma</taxon>
    </lineage>
</organism>
<evidence type="ECO:0000313" key="2">
    <source>
        <dbReference type="Proteomes" id="UP000824136"/>
    </source>
</evidence>
<gene>
    <name evidence="1" type="ORF">IAC39_00040</name>
</gene>